<organism evidence="2 3">
    <name type="scientific">Wolfiporia cocos (strain MD-104)</name>
    <name type="common">Brown rot fungus</name>
    <dbReference type="NCBI Taxonomy" id="742152"/>
    <lineage>
        <taxon>Eukaryota</taxon>
        <taxon>Fungi</taxon>
        <taxon>Dikarya</taxon>
        <taxon>Basidiomycota</taxon>
        <taxon>Agaricomycotina</taxon>
        <taxon>Agaricomycetes</taxon>
        <taxon>Polyporales</taxon>
        <taxon>Phaeolaceae</taxon>
        <taxon>Wolfiporia</taxon>
    </lineage>
</organism>
<dbReference type="AlphaFoldDB" id="A0A2H3JEU4"/>
<keyword evidence="1" id="KW-0812">Transmembrane</keyword>
<evidence type="ECO:0000256" key="1">
    <source>
        <dbReference type="SAM" id="Phobius"/>
    </source>
</evidence>
<accession>A0A2H3JEU4</accession>
<gene>
    <name evidence="2" type="ORF">WOLCODRAFT_150447</name>
</gene>
<keyword evidence="3" id="KW-1185">Reference proteome</keyword>
<evidence type="ECO:0000313" key="2">
    <source>
        <dbReference type="EMBL" id="PCH40411.1"/>
    </source>
</evidence>
<keyword evidence="1" id="KW-1133">Transmembrane helix</keyword>
<feature type="transmembrane region" description="Helical" evidence="1">
    <location>
        <begin position="48"/>
        <end position="66"/>
    </location>
</feature>
<reference evidence="2 3" key="1">
    <citation type="journal article" date="2012" name="Science">
        <title>The Paleozoic origin of enzymatic lignin decomposition reconstructed from 31 fungal genomes.</title>
        <authorList>
            <person name="Floudas D."/>
            <person name="Binder M."/>
            <person name="Riley R."/>
            <person name="Barry K."/>
            <person name="Blanchette R.A."/>
            <person name="Henrissat B."/>
            <person name="Martinez A.T."/>
            <person name="Otillar R."/>
            <person name="Spatafora J.W."/>
            <person name="Yadav J.S."/>
            <person name="Aerts A."/>
            <person name="Benoit I."/>
            <person name="Boyd A."/>
            <person name="Carlson A."/>
            <person name="Copeland A."/>
            <person name="Coutinho P.M."/>
            <person name="de Vries R.P."/>
            <person name="Ferreira P."/>
            <person name="Findley K."/>
            <person name="Foster B."/>
            <person name="Gaskell J."/>
            <person name="Glotzer D."/>
            <person name="Gorecki P."/>
            <person name="Heitman J."/>
            <person name="Hesse C."/>
            <person name="Hori C."/>
            <person name="Igarashi K."/>
            <person name="Jurgens J.A."/>
            <person name="Kallen N."/>
            <person name="Kersten P."/>
            <person name="Kohler A."/>
            <person name="Kuees U."/>
            <person name="Kumar T.K.A."/>
            <person name="Kuo A."/>
            <person name="LaButti K."/>
            <person name="Larrondo L.F."/>
            <person name="Lindquist E."/>
            <person name="Ling A."/>
            <person name="Lombard V."/>
            <person name="Lucas S."/>
            <person name="Lundell T."/>
            <person name="Martin R."/>
            <person name="McLaughlin D.J."/>
            <person name="Morgenstern I."/>
            <person name="Morin E."/>
            <person name="Murat C."/>
            <person name="Nagy L.G."/>
            <person name="Nolan M."/>
            <person name="Ohm R.A."/>
            <person name="Patyshakuliyeva A."/>
            <person name="Rokas A."/>
            <person name="Ruiz-Duenas F.J."/>
            <person name="Sabat G."/>
            <person name="Salamov A."/>
            <person name="Samejima M."/>
            <person name="Schmutz J."/>
            <person name="Slot J.C."/>
            <person name="St John F."/>
            <person name="Stenlid J."/>
            <person name="Sun H."/>
            <person name="Sun S."/>
            <person name="Syed K."/>
            <person name="Tsang A."/>
            <person name="Wiebenga A."/>
            <person name="Young D."/>
            <person name="Pisabarro A."/>
            <person name="Eastwood D.C."/>
            <person name="Martin F."/>
            <person name="Cullen D."/>
            <person name="Grigoriev I.V."/>
            <person name="Hibbett D.S."/>
        </authorList>
    </citation>
    <scope>NUCLEOTIDE SEQUENCE [LARGE SCALE GENOMIC DNA]</scope>
    <source>
        <strain evidence="2 3">MD-104</strain>
    </source>
</reference>
<proteinExistence type="predicted"/>
<evidence type="ECO:0000313" key="3">
    <source>
        <dbReference type="Proteomes" id="UP000218811"/>
    </source>
</evidence>
<name>A0A2H3JEU4_WOLCO</name>
<sequence length="68" mass="7107">MHVLRVNISYGDVLVAPASLFLLATTNGTSTAKSAANITVLLPLPGRMVVIATVVVAVFHMLLVLCTT</sequence>
<dbReference type="EMBL" id="KB468053">
    <property type="protein sequence ID" value="PCH40411.1"/>
    <property type="molecule type" value="Genomic_DNA"/>
</dbReference>
<protein>
    <submittedName>
        <fullName evidence="2">Uncharacterized protein</fullName>
    </submittedName>
</protein>
<keyword evidence="1" id="KW-0472">Membrane</keyword>
<dbReference type="Proteomes" id="UP000218811">
    <property type="component" value="Unassembled WGS sequence"/>
</dbReference>